<feature type="compositionally biased region" description="Basic and acidic residues" evidence="14">
    <location>
        <begin position="1516"/>
        <end position="1539"/>
    </location>
</feature>
<feature type="transmembrane region" description="Helical" evidence="15">
    <location>
        <begin position="989"/>
        <end position="1011"/>
    </location>
</feature>
<feature type="transmembrane region" description="Helical" evidence="15">
    <location>
        <begin position="52"/>
        <end position="76"/>
    </location>
</feature>
<evidence type="ECO:0000256" key="1">
    <source>
        <dbReference type="ARBA" id="ARBA00004141"/>
    </source>
</evidence>
<feature type="transmembrane region" description="Helical" evidence="15">
    <location>
        <begin position="148"/>
        <end position="167"/>
    </location>
</feature>
<evidence type="ECO:0000256" key="13">
    <source>
        <dbReference type="ARBA" id="ARBA00023303"/>
    </source>
</evidence>
<evidence type="ECO:0000256" key="6">
    <source>
        <dbReference type="ARBA" id="ARBA00022692"/>
    </source>
</evidence>
<dbReference type="STRING" id="1754192.A0A1Y1XA37"/>
<feature type="transmembrane region" description="Helical" evidence="15">
    <location>
        <begin position="740"/>
        <end position="761"/>
    </location>
</feature>
<keyword evidence="10" id="KW-0406">Ion transport</keyword>
<feature type="transmembrane region" description="Helical" evidence="15">
    <location>
        <begin position="1194"/>
        <end position="1214"/>
    </location>
</feature>
<feature type="transmembrane region" description="Helical" evidence="15">
    <location>
        <begin position="1107"/>
        <end position="1128"/>
    </location>
</feature>
<keyword evidence="18" id="KW-1185">Reference proteome</keyword>
<dbReference type="PANTHER" id="PTHR45628">
    <property type="entry name" value="VOLTAGE-DEPENDENT CALCIUM CHANNEL TYPE A SUBUNIT ALPHA-1"/>
    <property type="match status" value="1"/>
</dbReference>
<feature type="transmembrane region" description="Helical" evidence="15">
    <location>
        <begin position="88"/>
        <end position="107"/>
    </location>
</feature>
<keyword evidence="7" id="KW-0106">Calcium</keyword>
<keyword evidence="6 15" id="KW-0812">Transmembrane</keyword>
<keyword evidence="8" id="KW-0851">Voltage-gated channel</keyword>
<feature type="domain" description="EF-hand" evidence="16">
    <location>
        <begin position="1318"/>
        <end position="1353"/>
    </location>
</feature>
<dbReference type="SMART" id="SM00054">
    <property type="entry name" value="EFh"/>
    <property type="match status" value="1"/>
</dbReference>
<protein>
    <recommendedName>
        <fullName evidence="16">EF-hand domain-containing protein</fullName>
    </recommendedName>
</protein>
<feature type="transmembrane region" description="Helical" evidence="15">
    <location>
        <begin position="21"/>
        <end position="40"/>
    </location>
</feature>
<dbReference type="EMBL" id="MCFG01000091">
    <property type="protein sequence ID" value="ORX82612.1"/>
    <property type="molecule type" value="Genomic_DNA"/>
</dbReference>
<dbReference type="GO" id="GO:0098703">
    <property type="term" value="P:calcium ion import across plasma membrane"/>
    <property type="evidence" value="ECO:0007669"/>
    <property type="project" value="TreeGrafter"/>
</dbReference>
<feature type="region of interest" description="Disordered" evidence="14">
    <location>
        <begin position="285"/>
        <end position="318"/>
    </location>
</feature>
<feature type="transmembrane region" description="Helical" evidence="15">
    <location>
        <begin position="1069"/>
        <end position="1087"/>
    </location>
</feature>
<dbReference type="SUPFAM" id="SSF81324">
    <property type="entry name" value="Voltage-gated potassium channels"/>
    <property type="match status" value="4"/>
</dbReference>
<reference evidence="17 18" key="2">
    <citation type="submission" date="2016-08" db="EMBL/GenBank/DDBJ databases">
        <title>Pervasive Adenine N6-methylation of Active Genes in Fungi.</title>
        <authorList>
            <consortium name="DOE Joint Genome Institute"/>
            <person name="Mondo S.J."/>
            <person name="Dannebaum R.O."/>
            <person name="Kuo R.C."/>
            <person name="Labutti K."/>
            <person name="Haridas S."/>
            <person name="Kuo A."/>
            <person name="Salamov A."/>
            <person name="Ahrendt S.R."/>
            <person name="Lipzen A."/>
            <person name="Sullivan W."/>
            <person name="Andreopoulos W.B."/>
            <person name="Clum A."/>
            <person name="Lindquist E."/>
            <person name="Daum C."/>
            <person name="Ramamoorthy G.K."/>
            <person name="Gryganskyi A."/>
            <person name="Culley D."/>
            <person name="Magnuson J.K."/>
            <person name="James T.Y."/>
            <person name="O'Malley M.A."/>
            <person name="Stajich J.E."/>
            <person name="Spatafora J.W."/>
            <person name="Visel A."/>
            <person name="Grigoriev I.V."/>
        </authorList>
    </citation>
    <scope>NUCLEOTIDE SEQUENCE [LARGE SCALE GENOMIC DNA]</scope>
    <source>
        <strain evidence="17 18">S4</strain>
    </source>
</reference>
<proteinExistence type="predicted"/>
<evidence type="ECO:0000256" key="12">
    <source>
        <dbReference type="ARBA" id="ARBA00023180"/>
    </source>
</evidence>
<dbReference type="OrthoDB" id="2145485at2759"/>
<dbReference type="GO" id="GO:0008331">
    <property type="term" value="F:high voltage-gated calcium channel activity"/>
    <property type="evidence" value="ECO:0007669"/>
    <property type="project" value="TreeGrafter"/>
</dbReference>
<evidence type="ECO:0000259" key="16">
    <source>
        <dbReference type="PROSITE" id="PS50222"/>
    </source>
</evidence>
<keyword evidence="4" id="KW-0109">Calcium transport</keyword>
<reference evidence="17 18" key="1">
    <citation type="submission" date="2016-08" db="EMBL/GenBank/DDBJ databases">
        <title>A Parts List for Fungal Cellulosomes Revealed by Comparative Genomics.</title>
        <authorList>
            <consortium name="DOE Joint Genome Institute"/>
            <person name="Haitjema C.H."/>
            <person name="Gilmore S.P."/>
            <person name="Henske J.K."/>
            <person name="Solomon K.V."/>
            <person name="De Groot R."/>
            <person name="Kuo A."/>
            <person name="Mondo S.J."/>
            <person name="Salamov A.A."/>
            <person name="Labutti K."/>
            <person name="Zhao Z."/>
            <person name="Chiniquy J."/>
            <person name="Barry K."/>
            <person name="Brewer H.M."/>
            <person name="Purvine S.O."/>
            <person name="Wright A.T."/>
            <person name="Boxma B."/>
            <person name="Van Alen T."/>
            <person name="Hackstein J.H."/>
            <person name="Baker S.E."/>
            <person name="Grigoriev I.V."/>
            <person name="O'Malley M.A."/>
        </authorList>
    </citation>
    <scope>NUCLEOTIDE SEQUENCE [LARGE SCALE GENOMIC DNA]</scope>
    <source>
        <strain evidence="17 18">S4</strain>
    </source>
</reference>
<feature type="region of interest" description="Disordered" evidence="14">
    <location>
        <begin position="1513"/>
        <end position="1539"/>
    </location>
</feature>
<keyword evidence="2" id="KW-0813">Transport</keyword>
<keyword evidence="13" id="KW-0407">Ion channel</keyword>
<evidence type="ECO:0000256" key="3">
    <source>
        <dbReference type="ARBA" id="ARBA00022553"/>
    </source>
</evidence>
<evidence type="ECO:0000256" key="15">
    <source>
        <dbReference type="SAM" id="Phobius"/>
    </source>
</evidence>
<evidence type="ECO:0000256" key="9">
    <source>
        <dbReference type="ARBA" id="ARBA00022989"/>
    </source>
</evidence>
<dbReference type="Gene3D" id="1.20.120.350">
    <property type="entry name" value="Voltage-gated potassium channels. Chain C"/>
    <property type="match status" value="4"/>
</dbReference>
<dbReference type="GO" id="GO:0005891">
    <property type="term" value="C:voltage-gated calcium channel complex"/>
    <property type="evidence" value="ECO:0007669"/>
    <property type="project" value="TreeGrafter"/>
</dbReference>
<feature type="transmembrane region" description="Helical" evidence="15">
    <location>
        <begin position="1135"/>
        <end position="1154"/>
    </location>
</feature>
<evidence type="ECO:0000256" key="5">
    <source>
        <dbReference type="ARBA" id="ARBA00022673"/>
    </source>
</evidence>
<feature type="transmembrane region" description="Helical" evidence="15">
    <location>
        <begin position="556"/>
        <end position="583"/>
    </location>
</feature>
<evidence type="ECO:0000313" key="18">
    <source>
        <dbReference type="Proteomes" id="UP000193944"/>
    </source>
</evidence>
<dbReference type="InterPro" id="IPR027359">
    <property type="entry name" value="Volt_channel_dom_sf"/>
</dbReference>
<evidence type="ECO:0000256" key="11">
    <source>
        <dbReference type="ARBA" id="ARBA00023136"/>
    </source>
</evidence>
<feature type="transmembrane region" description="Helical" evidence="15">
    <location>
        <begin position="865"/>
        <end position="890"/>
    </location>
</feature>
<evidence type="ECO:0000256" key="2">
    <source>
        <dbReference type="ARBA" id="ARBA00022448"/>
    </source>
</evidence>
<keyword evidence="3" id="KW-0597">Phosphoprotein</keyword>
<evidence type="ECO:0000313" key="17">
    <source>
        <dbReference type="EMBL" id="ORX82612.1"/>
    </source>
</evidence>
<comment type="subcellular location">
    <subcellularLocation>
        <location evidence="1">Membrane</location>
        <topology evidence="1">Multi-pass membrane protein</topology>
    </subcellularLocation>
</comment>
<feature type="transmembrane region" description="Helical" evidence="15">
    <location>
        <begin position="485"/>
        <end position="504"/>
    </location>
</feature>
<keyword evidence="9 15" id="KW-1133">Transmembrane helix</keyword>
<dbReference type="InterPro" id="IPR002048">
    <property type="entry name" value="EF_hand_dom"/>
</dbReference>
<feature type="transmembrane region" description="Helical" evidence="15">
    <location>
        <begin position="1278"/>
        <end position="1300"/>
    </location>
</feature>
<organism evidence="17 18">
    <name type="scientific">Anaeromyces robustus</name>
    <dbReference type="NCBI Taxonomy" id="1754192"/>
    <lineage>
        <taxon>Eukaryota</taxon>
        <taxon>Fungi</taxon>
        <taxon>Fungi incertae sedis</taxon>
        <taxon>Chytridiomycota</taxon>
        <taxon>Chytridiomycota incertae sedis</taxon>
        <taxon>Neocallimastigomycetes</taxon>
        <taxon>Neocallimastigales</taxon>
        <taxon>Neocallimastigaceae</taxon>
        <taxon>Anaeromyces</taxon>
    </lineage>
</organism>
<feature type="transmembrane region" description="Helical" evidence="15">
    <location>
        <begin position="253"/>
        <end position="275"/>
    </location>
</feature>
<evidence type="ECO:0000256" key="14">
    <source>
        <dbReference type="SAM" id="MobiDB-lite"/>
    </source>
</evidence>
<gene>
    <name evidence="17" type="ORF">BCR32DRAFT_267543</name>
</gene>
<dbReference type="Pfam" id="PF00520">
    <property type="entry name" value="Ion_trans"/>
    <property type="match status" value="4"/>
</dbReference>
<name>A0A1Y1XA37_9FUNG</name>
<dbReference type="Proteomes" id="UP000193944">
    <property type="component" value="Unassembled WGS sequence"/>
</dbReference>
<dbReference type="InterPro" id="IPR005821">
    <property type="entry name" value="Ion_trans_dom"/>
</dbReference>
<dbReference type="Gene3D" id="1.10.287.70">
    <property type="match status" value="4"/>
</dbReference>
<accession>A0A1Y1XA37</accession>
<dbReference type="PROSITE" id="PS50222">
    <property type="entry name" value="EF_HAND_2"/>
    <property type="match status" value="1"/>
</dbReference>
<dbReference type="InterPro" id="IPR050599">
    <property type="entry name" value="VDCC_alpha-1_subunit"/>
</dbReference>
<dbReference type="PANTHER" id="PTHR45628:SF7">
    <property type="entry name" value="VOLTAGE-DEPENDENT CALCIUM CHANNEL TYPE A SUBUNIT ALPHA-1"/>
    <property type="match status" value="1"/>
</dbReference>
<dbReference type="GO" id="GO:0005509">
    <property type="term" value="F:calcium ion binding"/>
    <property type="evidence" value="ECO:0007669"/>
    <property type="project" value="InterPro"/>
</dbReference>
<comment type="caution">
    <text evidence="17">The sequence shown here is derived from an EMBL/GenBank/DDBJ whole genome shotgun (WGS) entry which is preliminary data.</text>
</comment>
<sequence>MSGLKKAFQPIQNICHKIIESKYFVAFSLFMIFLNLYISTQDVNDDDNVNSIYAFLVSSDQLFSIYFIFEAIISIIANTISWKRFNGFWTYFDIVVIIVNILFLAGLPNFSAIRLWSIFKYLPRIKWLRGINIIFRALRKSLPVIRDIVIFTVFIFIFSGILGVHMYGGKLKYRCLNDYGMVYDDEQICSTSSSGFQCPEGYNCMKTDENPFYNTVGFDNILYSILTIFQIITMEGWSDILFMTSDSSSYWGIFFYLIIIILGNWFILQLIVAVISNNLMDEIEEGEDENEEGNEREKISNGENENSEENDKKEKKKKNTFSKHIKKLVYGFVNSKIMLKLRRSTLVNFIQKILNFIMNNNAWDSIMLLIIIIDTVSTCLINKDTSAETRKTISSISDICTIIFAVEMVCKLIMLNPVGYVKQTFFNVMDGTFTILSVLDQFVIPSEQGFFIFRILRSLRVLRVSKYSKQFQYLFEVIKDSFKDIISLIIIWLMSVIIFATFGYQLFSGTMNFEEGVPDENFDTFTNSILSIIQLFTMENWNNIEASCVHARGIQYVLIPIIISIIGSFFLSNILVAIIIGAFQDKITEDQNTTDESNVPIQTLKFLKSTLGGFIDITKEGTGSLSFMKRFDLRKSKENNNCVVEINKSSPLNEAQQYPLSNNDLTEKQHMALTENLRIIENEISKGSQNLLENKEIDKLHNERRKIMVTLSKEGGIKGLYYKYRLSRCVELFRKVTESLSYNVIITIIIILSCAILYYDIPERQVINGKVVVIESSKKTKDIIYILNVIFGIFFIFEFILQAIAQGLIIDSNAYLRSPLNWIDLCVIIISVVGLFEFAENLLILRVFRLMRIIKLIKLSRELRIVTLAIWKTIPSLMTAIIPFMFYLLIASVIGLSLYTGDGYTCNDPNPNIESKENCTGVFYSSSWDREMDRSMWGYFVGYDNFFDSLQTSFVLSNQEGWPDIMYYFMGYGSDNEIRQPGINKWVSVYYILSIIVGSWIFLAVVTGIAYDSIKRNSDILKGINNLNSNQKKIHEYVSLLITSKPYKRMPSIKNAFHKKIRNFFESPYYDRTILFIIALNIFVLLLNHDDQSKFEDYLQLISEYGFLFIYVVEVILLFYAYGFKFFFSDNWRNLCLVIVVLSVLNVVVSSDLIKSNIFVSIRLIRMFRLIKFARSIQAIAQVVSTKYRQLLNIFFLMVIIMIAYAFIGCYYFGDINYENTDILNSHLNFSTFFKSLLSVFIFTTGENWPIAMADCVGRTIRFCVEGSENCGNLLSPFYFISLQIIINWILLNSFIAIIVDSFVMMLQEHDEIARMELVKQRFTDAWNKYDKDRKGFLPFKEFVDMYNDIEIPENFEWSNRKLKFFKTKPPISYLFKNLKVYYNICTYTDSLFCITSFWVNDELPLNVRNALWEHNGWNKIIQRKLLNRGQKISFSGDNRVSLKEVKFGVVYGIFLLQKKYKRSKSTDNLIGDNNNERNLKNSFESINKGSNDEFYDSVEYFDSVDVLDDSNILKSNDHKDEKNDENSKENNNNNDEKI</sequence>
<feature type="transmembrane region" description="Helical" evidence="15">
    <location>
        <begin position="434"/>
        <end position="456"/>
    </location>
</feature>
<feature type="transmembrane region" description="Helical" evidence="15">
    <location>
        <begin position="782"/>
        <end position="810"/>
    </location>
</feature>
<keyword evidence="11 15" id="KW-0472">Membrane</keyword>
<keyword evidence="12" id="KW-0325">Glycoprotein</keyword>
<evidence type="ECO:0000256" key="10">
    <source>
        <dbReference type="ARBA" id="ARBA00023065"/>
    </source>
</evidence>
<keyword evidence="5" id="KW-0107">Calcium channel</keyword>
<evidence type="ECO:0000256" key="7">
    <source>
        <dbReference type="ARBA" id="ARBA00022837"/>
    </source>
</evidence>
<evidence type="ECO:0000256" key="8">
    <source>
        <dbReference type="ARBA" id="ARBA00022882"/>
    </source>
</evidence>
<feature type="transmembrane region" description="Helical" evidence="15">
    <location>
        <begin position="393"/>
        <end position="414"/>
    </location>
</feature>
<evidence type="ECO:0000256" key="4">
    <source>
        <dbReference type="ARBA" id="ARBA00022568"/>
    </source>
</evidence>
<feature type="transmembrane region" description="Helical" evidence="15">
    <location>
        <begin position="822"/>
        <end position="844"/>
    </location>
</feature>